<protein>
    <recommendedName>
        <fullName evidence="3">Outer membrane protein beta-barrel domain-containing protein</fullName>
    </recommendedName>
</protein>
<keyword evidence="2" id="KW-1185">Reference proteome</keyword>
<sequence length="264" mass="29895">MRYLIIIFFIYISTEVGAQGVSKFYHPNTFRASISGNCYFQSGTYIYIESSGSYQEGFYIRDFSPFNKLNSVDLGIGVQFQISEKWSGGLSQKLARSQVNGLSYTGFNVEHQGKIKNIDFIKLATLEYRKHINAPVNDLGMIALLGGLHKSIKVKERQLGFMASYRAFKIREIGGDEYSIFRKRFINKTVLRIDVYFEAIKGIYIGLFALRDTNYYPSANAGANDKLNIITPTYGVTLNFVINGKNRLNVLPGMPPLQIVDSFF</sequence>
<evidence type="ECO:0008006" key="3">
    <source>
        <dbReference type="Google" id="ProtNLM"/>
    </source>
</evidence>
<dbReference type="RefSeq" id="WP_045462172.1">
    <property type="nucleotide sequence ID" value="NZ_BBLT01000003.1"/>
</dbReference>
<organism evidence="1 2">
    <name type="scientific">Sporocytophaga myxococcoides</name>
    <dbReference type="NCBI Taxonomy" id="153721"/>
    <lineage>
        <taxon>Bacteria</taxon>
        <taxon>Pseudomonadati</taxon>
        <taxon>Bacteroidota</taxon>
        <taxon>Cytophagia</taxon>
        <taxon>Cytophagales</taxon>
        <taxon>Cytophagaceae</taxon>
        <taxon>Sporocytophaga</taxon>
    </lineage>
</organism>
<gene>
    <name evidence="1" type="ORF">MYP_2022</name>
</gene>
<evidence type="ECO:0000313" key="1">
    <source>
        <dbReference type="EMBL" id="GAL84794.1"/>
    </source>
</evidence>
<proteinExistence type="predicted"/>
<reference evidence="1 2" key="1">
    <citation type="submission" date="2014-09" db="EMBL/GenBank/DDBJ databases">
        <title>Sporocytophaga myxococcoides PG-01 genome sequencing.</title>
        <authorList>
            <person name="Liu L."/>
            <person name="Gao P.J."/>
            <person name="Chen G.J."/>
            <person name="Wang L.S."/>
        </authorList>
    </citation>
    <scope>NUCLEOTIDE SEQUENCE [LARGE SCALE GENOMIC DNA]</scope>
    <source>
        <strain evidence="1 2">PG-01</strain>
    </source>
</reference>
<dbReference type="EMBL" id="BBLT01000003">
    <property type="protein sequence ID" value="GAL84794.1"/>
    <property type="molecule type" value="Genomic_DNA"/>
</dbReference>
<dbReference type="AlphaFoldDB" id="A0A098LEF3"/>
<comment type="caution">
    <text evidence="1">The sequence shown here is derived from an EMBL/GenBank/DDBJ whole genome shotgun (WGS) entry which is preliminary data.</text>
</comment>
<accession>A0A098LEF3</accession>
<evidence type="ECO:0000313" key="2">
    <source>
        <dbReference type="Proteomes" id="UP000030185"/>
    </source>
</evidence>
<name>A0A098LEF3_9BACT</name>
<dbReference type="OrthoDB" id="982903at2"/>
<dbReference type="Proteomes" id="UP000030185">
    <property type="component" value="Unassembled WGS sequence"/>
</dbReference>